<reference evidence="8 9" key="1">
    <citation type="journal article" date="2010" name="Nature">
        <title>Perigord black truffle genome uncovers evolutionary origins and mechanisms of symbiosis.</title>
        <authorList>
            <person name="Martin F."/>
            <person name="Kohler A."/>
            <person name="Murat C."/>
            <person name="Balestrini R."/>
            <person name="Coutinho P.M."/>
            <person name="Jaillon O."/>
            <person name="Montanini B."/>
            <person name="Morin E."/>
            <person name="Noel B."/>
            <person name="Percudani R."/>
            <person name="Porcel B."/>
            <person name="Rubini A."/>
            <person name="Amicucci A."/>
            <person name="Amselem J."/>
            <person name="Anthouard V."/>
            <person name="Arcioni S."/>
            <person name="Artiguenave F."/>
            <person name="Aury J.M."/>
            <person name="Ballario P."/>
            <person name="Bolchi A."/>
            <person name="Brenna A."/>
            <person name="Brun A."/>
            <person name="Buee M."/>
            <person name="Cantarel B."/>
            <person name="Chevalier G."/>
            <person name="Couloux A."/>
            <person name="Da Silva C."/>
            <person name="Denoeud F."/>
            <person name="Duplessis S."/>
            <person name="Ghignone S."/>
            <person name="Hilselberger B."/>
            <person name="Iotti M."/>
            <person name="Marcais B."/>
            <person name="Mello A."/>
            <person name="Miranda M."/>
            <person name="Pacioni G."/>
            <person name="Quesneville H."/>
            <person name="Riccioni C."/>
            <person name="Ruotolo R."/>
            <person name="Splivallo R."/>
            <person name="Stocchi V."/>
            <person name="Tisserant E."/>
            <person name="Viscomi A.R."/>
            <person name="Zambonelli A."/>
            <person name="Zampieri E."/>
            <person name="Henrissat B."/>
            <person name="Lebrun M.H."/>
            <person name="Paolocci F."/>
            <person name="Bonfante P."/>
            <person name="Ottonello S."/>
            <person name="Wincker P."/>
        </authorList>
    </citation>
    <scope>NUCLEOTIDE SEQUENCE [LARGE SCALE GENOMIC DNA]</scope>
    <source>
        <strain evidence="8 9">Mel28</strain>
    </source>
</reference>
<evidence type="ECO:0000313" key="8">
    <source>
        <dbReference type="EMBL" id="CAZ83779.1"/>
    </source>
</evidence>
<dbReference type="AlphaFoldDB" id="D5GGY6"/>
<dbReference type="PROSITE" id="PS00166">
    <property type="entry name" value="ENOYL_COA_HYDRATASE"/>
    <property type="match status" value="1"/>
</dbReference>
<dbReference type="GO" id="GO:0003860">
    <property type="term" value="F:3-hydroxyisobutyryl-CoA hydrolase activity"/>
    <property type="evidence" value="ECO:0007669"/>
    <property type="project" value="UniProtKB-EC"/>
</dbReference>
<dbReference type="OMA" id="EVFTMEY"/>
<dbReference type="KEGG" id="tml:GSTUM_00007620001"/>
<evidence type="ECO:0000256" key="1">
    <source>
        <dbReference type="ARBA" id="ARBA00001709"/>
    </source>
</evidence>
<dbReference type="GeneID" id="9185033"/>
<keyword evidence="9" id="KW-1185">Reference proteome</keyword>
<evidence type="ECO:0000256" key="2">
    <source>
        <dbReference type="ARBA" id="ARBA00004173"/>
    </source>
</evidence>
<accession>D5GGY6</accession>
<name>D5GGY6_TUBMM</name>
<evidence type="ECO:0000256" key="3">
    <source>
        <dbReference type="ARBA" id="ARBA00011915"/>
    </source>
</evidence>
<dbReference type="GO" id="GO:0005739">
    <property type="term" value="C:mitochondrion"/>
    <property type="evidence" value="ECO:0007669"/>
    <property type="project" value="UniProtKB-SubCell"/>
</dbReference>
<dbReference type="InterPro" id="IPR045004">
    <property type="entry name" value="ECH_dom"/>
</dbReference>
<dbReference type="SUPFAM" id="SSF52096">
    <property type="entry name" value="ClpP/crotonase"/>
    <property type="match status" value="1"/>
</dbReference>
<comment type="subcellular location">
    <subcellularLocation>
        <location evidence="2">Mitochondrion</location>
    </subcellularLocation>
</comment>
<dbReference type="PANTHER" id="PTHR43176:SF3">
    <property type="entry name" value="3-HYDROXYISOBUTYRYL-COA HYDROLASE, MITOCHONDRIAL"/>
    <property type="match status" value="1"/>
</dbReference>
<evidence type="ECO:0000256" key="4">
    <source>
        <dbReference type="ARBA" id="ARBA00022801"/>
    </source>
</evidence>
<dbReference type="InParanoid" id="D5GGY6"/>
<protein>
    <recommendedName>
        <fullName evidence="3">3-hydroxyisobutyryl-CoA hydrolase</fullName>
        <ecNumber evidence="3">3.1.2.4</ecNumber>
    </recommendedName>
    <alternativeName>
        <fullName evidence="6">3-hydroxyisobutyryl-coenzyme A hydrolase</fullName>
    </alternativeName>
</protein>
<dbReference type="InterPro" id="IPR029045">
    <property type="entry name" value="ClpP/crotonase-like_dom_sf"/>
</dbReference>
<sequence>MPLRAKILRPGFSSQQKMFASSLVIKEQEGDAPHDVLFGSTYGVRTIELNRPGSLNALNGSMARKIVPRLREWEKSQMANIIILKGAGRALCSGGDVAALVESIKGEGPIGVQKAVRYFELEYRLDHLVATYPKPYVAFMDGITMGGGVGLSIHAPFRIATENTLFAMPETKIGFFPDVGGSFFLPRLDGEIGTYLALTSEGLKGVQAFYSGLATHYIHSTSLPDLEARLAELVFGDYQPLKERWEIVDSTIEEFVTGLPEDTPIQLSGEIRKAIDRCFRFNTIEKILEALTREDSDWARETFETIKSRSPTSVRVTLRQLRAGKEWTISETFQRELHMATKFLEGKDFVEGVDALLLSKTSDPKWDPPTLKSSDESVTAPYFTVEEGDRPRLQLLRDESDAGFVDYKQYPHAKIGLPSEAEVRQLIQERKMLPDDIIPYLVEDRNGKIGLVEKVRDIIDRRVGTGVDRAVWEE</sequence>
<dbReference type="EC" id="3.1.2.4" evidence="3"/>
<dbReference type="HOGENOM" id="CLU_009834_22_0_1"/>
<dbReference type="InterPro" id="IPR018376">
    <property type="entry name" value="Enoyl-CoA_hyd/isom_CS"/>
</dbReference>
<feature type="domain" description="Enoyl-CoA hydratase/isomerase" evidence="7">
    <location>
        <begin position="44"/>
        <end position="383"/>
    </location>
</feature>
<dbReference type="CDD" id="cd06558">
    <property type="entry name" value="crotonase-like"/>
    <property type="match status" value="1"/>
</dbReference>
<evidence type="ECO:0000256" key="6">
    <source>
        <dbReference type="ARBA" id="ARBA00031181"/>
    </source>
</evidence>
<dbReference type="Proteomes" id="UP000006911">
    <property type="component" value="Unassembled WGS sequence"/>
</dbReference>
<dbReference type="Gene3D" id="3.90.226.10">
    <property type="entry name" value="2-enoyl-CoA Hydratase, Chain A, domain 1"/>
    <property type="match status" value="1"/>
</dbReference>
<keyword evidence="5" id="KW-0496">Mitochondrion</keyword>
<dbReference type="eggNOG" id="KOG1684">
    <property type="taxonomic scope" value="Eukaryota"/>
</dbReference>
<dbReference type="GO" id="GO:0006574">
    <property type="term" value="P:L-valine catabolic process"/>
    <property type="evidence" value="ECO:0007669"/>
    <property type="project" value="TreeGrafter"/>
</dbReference>
<evidence type="ECO:0000313" key="9">
    <source>
        <dbReference type="Proteomes" id="UP000006911"/>
    </source>
</evidence>
<gene>
    <name evidence="8" type="ORF">GSTUM_00007620001</name>
</gene>
<comment type="catalytic activity">
    <reaction evidence="1">
        <text>3-hydroxy-2-methylpropanoyl-CoA + H2O = 3-hydroxy-2-methylpropanoate + CoA + H(+)</text>
        <dbReference type="Rhea" id="RHEA:20888"/>
        <dbReference type="ChEBI" id="CHEBI:11805"/>
        <dbReference type="ChEBI" id="CHEBI:15377"/>
        <dbReference type="ChEBI" id="CHEBI:15378"/>
        <dbReference type="ChEBI" id="CHEBI:57287"/>
        <dbReference type="ChEBI" id="CHEBI:57340"/>
        <dbReference type="EC" id="3.1.2.4"/>
    </reaction>
</comment>
<dbReference type="RefSeq" id="XP_002839588.1">
    <property type="nucleotide sequence ID" value="XM_002839542.1"/>
</dbReference>
<dbReference type="NCBIfam" id="NF004127">
    <property type="entry name" value="PRK05617.1"/>
    <property type="match status" value="1"/>
</dbReference>
<keyword evidence="4" id="KW-0378">Hydrolase</keyword>
<dbReference type="EMBL" id="FN430297">
    <property type="protein sequence ID" value="CAZ83779.1"/>
    <property type="molecule type" value="Genomic_DNA"/>
</dbReference>
<evidence type="ECO:0000256" key="5">
    <source>
        <dbReference type="ARBA" id="ARBA00023128"/>
    </source>
</evidence>
<dbReference type="STRING" id="656061.D5GGY6"/>
<dbReference type="PANTHER" id="PTHR43176">
    <property type="entry name" value="3-HYDROXYISOBUTYRYL-COA HYDROLASE-RELATED"/>
    <property type="match status" value="1"/>
</dbReference>
<dbReference type="InterPro" id="IPR032259">
    <property type="entry name" value="HIBYL-CoA-H"/>
</dbReference>
<dbReference type="FunFam" id="3.90.226.10:FF:000026">
    <property type="entry name" value="3-hydroxyisobutyryl-CoA hydrolase, mitochondrial"/>
    <property type="match status" value="1"/>
</dbReference>
<proteinExistence type="predicted"/>
<dbReference type="FunCoup" id="D5GGY6">
    <property type="interactions" value="653"/>
</dbReference>
<organism evidence="8 9">
    <name type="scientific">Tuber melanosporum (strain Mel28)</name>
    <name type="common">Perigord black truffle</name>
    <dbReference type="NCBI Taxonomy" id="656061"/>
    <lineage>
        <taxon>Eukaryota</taxon>
        <taxon>Fungi</taxon>
        <taxon>Dikarya</taxon>
        <taxon>Ascomycota</taxon>
        <taxon>Pezizomycotina</taxon>
        <taxon>Pezizomycetes</taxon>
        <taxon>Pezizales</taxon>
        <taxon>Tuberaceae</taxon>
        <taxon>Tuber</taxon>
    </lineage>
</organism>
<dbReference type="Pfam" id="PF16113">
    <property type="entry name" value="ECH_2"/>
    <property type="match status" value="1"/>
</dbReference>
<evidence type="ECO:0000259" key="7">
    <source>
        <dbReference type="Pfam" id="PF16113"/>
    </source>
</evidence>